<keyword evidence="2" id="KW-0805">Transcription regulation</keyword>
<dbReference type="RefSeq" id="WP_024952838.1">
    <property type="nucleotide sequence ID" value="NZ_CAWOWR010000087.1"/>
</dbReference>
<comment type="similarity">
    <text evidence="1">Belongs to the LysR transcriptional regulatory family.</text>
</comment>
<dbReference type="PROSITE" id="PS50931">
    <property type="entry name" value="HTH_LYSR"/>
    <property type="match status" value="1"/>
</dbReference>
<evidence type="ECO:0000256" key="2">
    <source>
        <dbReference type="ARBA" id="ARBA00023015"/>
    </source>
</evidence>
<evidence type="ECO:0000313" key="8">
    <source>
        <dbReference type="EMBL" id="TVU71887.1"/>
    </source>
</evidence>
<dbReference type="PANTHER" id="PTHR30346:SF26">
    <property type="entry name" value="HYDROGEN PEROXIDE-INDUCIBLE GENES ACTIVATOR"/>
    <property type="match status" value="1"/>
</dbReference>
<evidence type="ECO:0000256" key="3">
    <source>
        <dbReference type="ARBA" id="ARBA00023125"/>
    </source>
</evidence>
<comment type="caution">
    <text evidence="8">The sequence shown here is derived from an EMBL/GenBank/DDBJ whole genome shotgun (WGS) entry which is preliminary data.</text>
</comment>
<protein>
    <submittedName>
        <fullName evidence="8">Hydrogen peroxide-inducible genes activator</fullName>
    </submittedName>
</protein>
<keyword evidence="4" id="KW-0010">Activator</keyword>
<dbReference type="InterPro" id="IPR005119">
    <property type="entry name" value="LysR_subst-bd"/>
</dbReference>
<evidence type="ECO:0000259" key="7">
    <source>
        <dbReference type="PROSITE" id="PS50931"/>
    </source>
</evidence>
<accession>A0A558HRX5</accession>
<dbReference type="Proteomes" id="UP000319941">
    <property type="component" value="Unassembled WGS sequence"/>
</dbReference>
<evidence type="ECO:0000256" key="4">
    <source>
        <dbReference type="ARBA" id="ARBA00023159"/>
    </source>
</evidence>
<evidence type="ECO:0000256" key="1">
    <source>
        <dbReference type="ARBA" id="ARBA00009437"/>
    </source>
</evidence>
<keyword evidence="3" id="KW-0238">DNA-binding</keyword>
<organism evidence="8 9">
    <name type="scientific">Cobetia crustatorum</name>
    <dbReference type="NCBI Taxonomy" id="553385"/>
    <lineage>
        <taxon>Bacteria</taxon>
        <taxon>Pseudomonadati</taxon>
        <taxon>Pseudomonadota</taxon>
        <taxon>Gammaproteobacteria</taxon>
        <taxon>Oceanospirillales</taxon>
        <taxon>Halomonadaceae</taxon>
        <taxon>Cobetia</taxon>
    </lineage>
</organism>
<dbReference type="PRINTS" id="PR00039">
    <property type="entry name" value="HTHLYSR"/>
</dbReference>
<dbReference type="GO" id="GO:0003677">
    <property type="term" value="F:DNA binding"/>
    <property type="evidence" value="ECO:0007669"/>
    <property type="project" value="UniProtKB-KW"/>
</dbReference>
<dbReference type="PANTHER" id="PTHR30346">
    <property type="entry name" value="TRANSCRIPTIONAL DUAL REGULATOR HCAR-RELATED"/>
    <property type="match status" value="1"/>
</dbReference>
<dbReference type="Pfam" id="PF00126">
    <property type="entry name" value="HTH_1"/>
    <property type="match status" value="1"/>
</dbReference>
<keyword evidence="9" id="KW-1185">Reference proteome</keyword>
<keyword evidence="5" id="KW-0804">Transcription</keyword>
<dbReference type="SUPFAM" id="SSF53850">
    <property type="entry name" value="Periplasmic binding protein-like II"/>
    <property type="match status" value="1"/>
</dbReference>
<dbReference type="Gene3D" id="3.40.190.10">
    <property type="entry name" value="Periplasmic binding protein-like II"/>
    <property type="match status" value="2"/>
</dbReference>
<feature type="compositionally biased region" description="Polar residues" evidence="6">
    <location>
        <begin position="307"/>
        <end position="323"/>
    </location>
</feature>
<evidence type="ECO:0000256" key="5">
    <source>
        <dbReference type="ARBA" id="ARBA00023163"/>
    </source>
</evidence>
<evidence type="ECO:0000256" key="6">
    <source>
        <dbReference type="SAM" id="MobiDB-lite"/>
    </source>
</evidence>
<dbReference type="FunFam" id="1.10.10.10:FF:000001">
    <property type="entry name" value="LysR family transcriptional regulator"/>
    <property type="match status" value="1"/>
</dbReference>
<dbReference type="CDD" id="cd08411">
    <property type="entry name" value="PBP2_OxyR"/>
    <property type="match status" value="1"/>
</dbReference>
<sequence length="323" mass="35604">MTLTELRYVVTLAQERHFGRAAERCFVSQPTLSVAVKKLEEELGVALFERSKSTVQVTPLGEKIVQQAQRVLEQSSVIKELANSGKDQLSSPLRIGAIYTIGPYLFPHLVPELTRRAPKMPLYIEEGMTGDLRRKLRNGELDVIIIALPFTETDVLTKTLYEEPFEVLLPSGHPLLEQESIAKEQLISERLLMLGEGHCFRDQILEACPAIGHQINNPENTLIAEGGSLETIRHMVASGLGITVLPYSATGTGHYEAGVLETRPFKDPAPSRSVALAWRASFPRPKAIDVISQSIAECQNRARHSNENGLHGQTSPAPSNDTV</sequence>
<feature type="region of interest" description="Disordered" evidence="6">
    <location>
        <begin position="304"/>
        <end position="323"/>
    </location>
</feature>
<name>A0A558HRX5_9GAMM</name>
<proteinExistence type="inferred from homology"/>
<dbReference type="GO" id="GO:0032993">
    <property type="term" value="C:protein-DNA complex"/>
    <property type="evidence" value="ECO:0007669"/>
    <property type="project" value="TreeGrafter"/>
</dbReference>
<dbReference type="AlphaFoldDB" id="A0A558HRX5"/>
<reference evidence="8 9" key="1">
    <citation type="submission" date="2019-07" db="EMBL/GenBank/DDBJ databases">
        <title>Diversity of Bacteria from Kongsfjorden, Arctic.</title>
        <authorList>
            <person name="Yu Y."/>
        </authorList>
    </citation>
    <scope>NUCLEOTIDE SEQUENCE [LARGE SCALE GENOMIC DNA]</scope>
    <source>
        <strain evidence="8 9">SM1923</strain>
    </source>
</reference>
<feature type="domain" description="HTH lysR-type" evidence="7">
    <location>
        <begin position="1"/>
        <end position="58"/>
    </location>
</feature>
<gene>
    <name evidence="8" type="ORF">FQP86_04990</name>
</gene>
<dbReference type="SUPFAM" id="SSF46785">
    <property type="entry name" value="Winged helix' DNA-binding domain"/>
    <property type="match status" value="1"/>
</dbReference>
<dbReference type="EMBL" id="VNFH01000003">
    <property type="protein sequence ID" value="TVU71887.1"/>
    <property type="molecule type" value="Genomic_DNA"/>
</dbReference>
<dbReference type="Pfam" id="PF03466">
    <property type="entry name" value="LysR_substrate"/>
    <property type="match status" value="1"/>
</dbReference>
<dbReference type="InterPro" id="IPR036390">
    <property type="entry name" value="WH_DNA-bd_sf"/>
</dbReference>
<dbReference type="OrthoDB" id="9775392at2"/>
<dbReference type="Gene3D" id="1.10.10.10">
    <property type="entry name" value="Winged helix-like DNA-binding domain superfamily/Winged helix DNA-binding domain"/>
    <property type="match status" value="1"/>
</dbReference>
<evidence type="ECO:0000313" key="9">
    <source>
        <dbReference type="Proteomes" id="UP000319941"/>
    </source>
</evidence>
<dbReference type="STRING" id="553385.GCA_000591415_02995"/>
<dbReference type="GO" id="GO:0003700">
    <property type="term" value="F:DNA-binding transcription factor activity"/>
    <property type="evidence" value="ECO:0007669"/>
    <property type="project" value="InterPro"/>
</dbReference>
<dbReference type="InterPro" id="IPR036388">
    <property type="entry name" value="WH-like_DNA-bd_sf"/>
</dbReference>
<dbReference type="InterPro" id="IPR000847">
    <property type="entry name" value="LysR_HTH_N"/>
</dbReference>